<protein>
    <recommendedName>
        <fullName evidence="2">Peptidase S9 prolyl oligopeptidase catalytic domain-containing protein</fullName>
    </recommendedName>
</protein>
<accession>A0A382TUV6</accession>
<dbReference type="SUPFAM" id="SSF53474">
    <property type="entry name" value="alpha/beta-Hydrolases"/>
    <property type="match status" value="1"/>
</dbReference>
<sequence length="264" mass="29663">MKKLLGILVLGLLLSTNAHSACEKEDFIKYVEVKGNCIALFGTKKNEINKKQLIILLHGDHRKRDIGGILPAFVNKIENKDRNVFVIARPGWKVKNRKSDGGDSRGVDRGDNYIFIRDIEPVALAIKKLKEHYKPEELILFGYSGGAALTGVIIGKYSGLIDHAILAGCPCNVPEWRKHRKKGSGWPRSSSPHNLVSNIDKDIKVDILIGKNDKNTHPKFSEQYYDLLKKENIDVTLTSFNGDHSTMWEEPIKIINLIKKAIDS</sequence>
<dbReference type="AlphaFoldDB" id="A0A382TUV6"/>
<dbReference type="EMBL" id="UINC01139071">
    <property type="protein sequence ID" value="SVD25397.1"/>
    <property type="molecule type" value="Genomic_DNA"/>
</dbReference>
<reference evidence="1" key="1">
    <citation type="submission" date="2018-05" db="EMBL/GenBank/DDBJ databases">
        <authorList>
            <person name="Lanie J.A."/>
            <person name="Ng W.-L."/>
            <person name="Kazmierczak K.M."/>
            <person name="Andrzejewski T.M."/>
            <person name="Davidsen T.M."/>
            <person name="Wayne K.J."/>
            <person name="Tettelin H."/>
            <person name="Glass J.I."/>
            <person name="Rusch D."/>
            <person name="Podicherti R."/>
            <person name="Tsui H.-C.T."/>
            <person name="Winkler M.E."/>
        </authorList>
    </citation>
    <scope>NUCLEOTIDE SEQUENCE</scope>
</reference>
<organism evidence="1">
    <name type="scientific">marine metagenome</name>
    <dbReference type="NCBI Taxonomy" id="408172"/>
    <lineage>
        <taxon>unclassified sequences</taxon>
        <taxon>metagenomes</taxon>
        <taxon>ecological metagenomes</taxon>
    </lineage>
</organism>
<name>A0A382TUV6_9ZZZZ</name>
<gene>
    <name evidence="1" type="ORF">METZ01_LOCUS378251</name>
</gene>
<proteinExistence type="predicted"/>
<dbReference type="Gene3D" id="3.40.50.1820">
    <property type="entry name" value="alpha/beta hydrolase"/>
    <property type="match status" value="1"/>
</dbReference>
<dbReference type="InterPro" id="IPR029058">
    <property type="entry name" value="AB_hydrolase_fold"/>
</dbReference>
<evidence type="ECO:0000313" key="1">
    <source>
        <dbReference type="EMBL" id="SVD25397.1"/>
    </source>
</evidence>
<evidence type="ECO:0008006" key="2">
    <source>
        <dbReference type="Google" id="ProtNLM"/>
    </source>
</evidence>